<dbReference type="InterPro" id="IPR029495">
    <property type="entry name" value="NACHT-assoc"/>
</dbReference>
<evidence type="ECO:0000256" key="7">
    <source>
        <dbReference type="ARBA" id="ARBA00022729"/>
    </source>
</evidence>
<keyword evidence="16" id="KW-1185">Reference proteome</keyword>
<comment type="caution">
    <text evidence="15">The sequence shown here is derived from an EMBL/GenBank/DDBJ whole genome shotgun (WGS) entry which is preliminary data.</text>
</comment>
<dbReference type="InterPro" id="IPR051261">
    <property type="entry name" value="NLR"/>
</dbReference>
<keyword evidence="10" id="KW-0067">ATP-binding</keyword>
<dbReference type="InterPro" id="IPR041267">
    <property type="entry name" value="NLRP_HD2"/>
</dbReference>
<evidence type="ECO:0000256" key="4">
    <source>
        <dbReference type="ARBA" id="ARBA00022525"/>
    </source>
</evidence>
<dbReference type="InterPro" id="IPR008160">
    <property type="entry name" value="Collagen"/>
</dbReference>
<feature type="compositionally biased region" description="Basic and acidic residues" evidence="12">
    <location>
        <begin position="1"/>
        <end position="20"/>
    </location>
</feature>
<keyword evidence="7" id="KW-0732">Signal</keyword>
<dbReference type="Pfam" id="PF00386">
    <property type="entry name" value="C1q"/>
    <property type="match status" value="1"/>
</dbReference>
<dbReference type="SMART" id="SM00110">
    <property type="entry name" value="C1Q"/>
    <property type="match status" value="1"/>
</dbReference>
<feature type="compositionally biased region" description="Basic and acidic residues" evidence="12">
    <location>
        <begin position="1147"/>
        <end position="1162"/>
    </location>
</feature>
<dbReference type="InterPro" id="IPR027417">
    <property type="entry name" value="P-loop_NTPase"/>
</dbReference>
<dbReference type="Pfam" id="PF17776">
    <property type="entry name" value="NLRC4_HD2"/>
    <property type="match status" value="1"/>
</dbReference>
<gene>
    <name evidence="15" type="ORF">DPX16_20688</name>
</gene>
<dbReference type="InterPro" id="IPR008983">
    <property type="entry name" value="Tumour_necrosis_fac-like_dom"/>
</dbReference>
<evidence type="ECO:0000256" key="9">
    <source>
        <dbReference type="ARBA" id="ARBA00022741"/>
    </source>
</evidence>
<dbReference type="Pfam" id="PF05729">
    <property type="entry name" value="NACHT"/>
    <property type="match status" value="1"/>
</dbReference>
<evidence type="ECO:0000313" key="16">
    <source>
        <dbReference type="Proteomes" id="UP000281406"/>
    </source>
</evidence>
<feature type="domain" description="C1q" evidence="14">
    <location>
        <begin position="1199"/>
        <end position="1335"/>
    </location>
</feature>
<dbReference type="SUPFAM" id="SSF49842">
    <property type="entry name" value="TNF-like"/>
    <property type="match status" value="1"/>
</dbReference>
<evidence type="ECO:0000256" key="1">
    <source>
        <dbReference type="ARBA" id="ARBA00004496"/>
    </source>
</evidence>
<keyword evidence="9" id="KW-0547">Nucleotide-binding</keyword>
<keyword evidence="5" id="KW-0272">Extracellular matrix</keyword>
<evidence type="ECO:0000256" key="11">
    <source>
        <dbReference type="ARBA" id="ARBA00023119"/>
    </source>
</evidence>
<evidence type="ECO:0000256" key="2">
    <source>
        <dbReference type="ARBA" id="ARBA00004498"/>
    </source>
</evidence>
<keyword evidence="3" id="KW-0963">Cytoplasm</keyword>
<dbReference type="InterPro" id="IPR032675">
    <property type="entry name" value="LRR_dom_sf"/>
</dbReference>
<dbReference type="Gene3D" id="2.60.120.40">
    <property type="match status" value="1"/>
</dbReference>
<dbReference type="SMART" id="SM01288">
    <property type="entry name" value="FISNA"/>
    <property type="match status" value="1"/>
</dbReference>
<keyword evidence="6" id="KW-0433">Leucine-rich repeat</keyword>
<dbReference type="FunFam" id="3.40.50.300:FF:000210">
    <property type="entry name" value="Si:dkey-16p6.1"/>
    <property type="match status" value="1"/>
</dbReference>
<organism evidence="15 16">
    <name type="scientific">Anabarilius grahami</name>
    <name type="common">Kanglang fish</name>
    <name type="synonym">Barilius grahami</name>
    <dbReference type="NCBI Taxonomy" id="495550"/>
    <lineage>
        <taxon>Eukaryota</taxon>
        <taxon>Metazoa</taxon>
        <taxon>Chordata</taxon>
        <taxon>Craniata</taxon>
        <taxon>Vertebrata</taxon>
        <taxon>Euteleostomi</taxon>
        <taxon>Actinopterygii</taxon>
        <taxon>Neopterygii</taxon>
        <taxon>Teleostei</taxon>
        <taxon>Ostariophysi</taxon>
        <taxon>Cypriniformes</taxon>
        <taxon>Xenocyprididae</taxon>
        <taxon>Xenocypridinae</taxon>
        <taxon>Xenocypridinae incertae sedis</taxon>
        <taxon>Anabarilius</taxon>
    </lineage>
</organism>
<dbReference type="OrthoDB" id="120976at2759"/>
<sequence length="1344" mass="150649">MNESSQIKDDVTSSHEDKDSGSCSPTEPQIFPESQSVEVHQQKRVASPVLSCVSMKSNASMDPPIKFQKEDQCLPADWLGSSANTHVSVQSNWSMDPPTNLHMADSVLELPEMHSQSSSKKQIAAILRQLQRNVITFVKKELRKINSVLDPDLTECTESQPEGEEDAFEAKEAAVKITLHILKCMKEQSLFDKLLQFHQIDACQQKLKSSLKNRGQCVFEGIAKQGNPALLEKIYTELYITEGGSGEVNNEHEVRQIETTSWKPETHESQIKCNDIFKVLPGQNKCIRTVLTKGVAGIGKTVSVQKFVVDWAEGKANQDVHFVFPLLFRELNLMGKEQYTLEQLFRLFFREIEEFKMSNFEKYKVIFIFDGLDECRLPLDFRNNIRCSDVTVAASVDVLLTNLIKGNLLPSALLWITSRPAATSQIPPECVDQVTEVRGFNDPQKAEYFRKRIPDQTLANKIITHIKSSRSLYIMCHIPVFCWISATVLERMLVDKESCQIPKSLTEMYTHFLIFQTLQMKDKYMEQHHLDPHLSRNNILSLGKLAFQQLRKGFVIFYEEDLTECGIDVKDASLYSGLCTQIFREEFGLYQRKVYCFVHLSFQEYLAALFVHLHWFTTQNPSSDEFTIPFQDTDFGKLCMDSSLFDLHKSAVNQALESRNGHFDLFLRFLLGLSQERSETLFRHPSIQIVHVAHSSEDTVKYIKDKLGTVLSSERSINLFHCLNELNDHSLVKEIQTYLHSGRLSMEKLSNAQWSALVFVLLTSDEGLEIFDLRKFFKSDDCLFKLHPVIKVSRTAILSSCKLTKESCPALASVLESNPNVLRELDLSFNELEDRGVKSLCSGLRSPHCKLETLKLEFCGLRRDSCKALVAALESNPLHLKELDLSCNNIGNEAATWIVGVLPECGLETLRLSSCGITKEACAFLTSALSSKPCQLKKLDLSDNRLWDLGVGLFSGLLANPNCNLEELSSEIKPHQPERAGFEQKFPWMLWNNAAFYSPRRKELRSRKNVSRPYLDYLAWTLQNCGLFSSASKPEALTEVVREPENIKPPKLTQAGLRMWTVVGVVCLSQCIMGQLLEARSKGALPQFICSIPGLPGAPGKTGPPGPPGEDGPVGIPGRDGRDGRKGEKGEKGDPGLRGRVGLTGKLGERGERGFIGKRGPEGDPGDLGPPGPSGRLGQKGDKGQRGPPGEPGICRCGSLVPKSAFSVGITSSYPTEQAPIKFNKVLFNEGGHYNPETGKFICAYPGIYYFSYDITLANKHLAIGLVQNGQYRIKTFDANTGNHDVASGSTVMFLNPEDEVWLEIFYRDQNGLFADPGWSDSLFSGFLLYAETNYMDTLAEDYK</sequence>
<dbReference type="PANTHER" id="PTHR24106">
    <property type="entry name" value="NACHT, LRR AND CARD DOMAINS-CONTAINING"/>
    <property type="match status" value="1"/>
</dbReference>
<evidence type="ECO:0000256" key="10">
    <source>
        <dbReference type="ARBA" id="ARBA00022840"/>
    </source>
</evidence>
<dbReference type="SUPFAM" id="SSF52047">
    <property type="entry name" value="RNI-like"/>
    <property type="match status" value="1"/>
</dbReference>
<dbReference type="PRINTS" id="PR00007">
    <property type="entry name" value="COMPLEMNTC1Q"/>
</dbReference>
<dbReference type="EMBL" id="RJVU01036174">
    <property type="protein sequence ID" value="ROL47036.1"/>
    <property type="molecule type" value="Genomic_DNA"/>
</dbReference>
<feature type="compositionally biased region" description="Polar residues" evidence="12">
    <location>
        <begin position="21"/>
        <end position="39"/>
    </location>
</feature>
<evidence type="ECO:0000313" key="15">
    <source>
        <dbReference type="EMBL" id="ROL47036.1"/>
    </source>
</evidence>
<dbReference type="InterPro" id="IPR041075">
    <property type="entry name" value="NOD1/2_WH"/>
</dbReference>
<evidence type="ECO:0000256" key="8">
    <source>
        <dbReference type="ARBA" id="ARBA00022737"/>
    </source>
</evidence>
<keyword evidence="11" id="KW-0176">Collagen</keyword>
<dbReference type="GO" id="GO:0005524">
    <property type="term" value="F:ATP binding"/>
    <property type="evidence" value="ECO:0007669"/>
    <property type="project" value="UniProtKB-KW"/>
</dbReference>
<dbReference type="GO" id="GO:0005581">
    <property type="term" value="C:collagen trimer"/>
    <property type="evidence" value="ECO:0007669"/>
    <property type="project" value="UniProtKB-KW"/>
</dbReference>
<dbReference type="Proteomes" id="UP000281406">
    <property type="component" value="Unassembled WGS sequence"/>
</dbReference>
<dbReference type="Pfam" id="PF17779">
    <property type="entry name" value="WHD_NOD2"/>
    <property type="match status" value="1"/>
</dbReference>
<evidence type="ECO:0000256" key="3">
    <source>
        <dbReference type="ARBA" id="ARBA00022490"/>
    </source>
</evidence>
<evidence type="ECO:0000259" key="13">
    <source>
        <dbReference type="PROSITE" id="PS50837"/>
    </source>
</evidence>
<keyword evidence="4" id="KW-0964">Secreted</keyword>
<protein>
    <submittedName>
        <fullName evidence="15">Complement C1q tumor necrosis factor-related protein 7</fullName>
    </submittedName>
</protein>
<dbReference type="PROSITE" id="PS51450">
    <property type="entry name" value="LRR"/>
    <property type="match status" value="1"/>
</dbReference>
<reference evidence="15 16" key="1">
    <citation type="submission" date="2018-10" db="EMBL/GenBank/DDBJ databases">
        <title>Genome assembly for a Yunnan-Guizhou Plateau 3E fish, Anabarilius grahami (Regan), and its evolutionary and genetic applications.</title>
        <authorList>
            <person name="Jiang W."/>
        </authorList>
    </citation>
    <scope>NUCLEOTIDE SEQUENCE [LARGE SCALE GENOMIC DNA]</scope>
    <source>
        <strain evidence="15">AG-KIZ</strain>
        <tissue evidence="15">Muscle</tissue>
    </source>
</reference>
<feature type="region of interest" description="Disordered" evidence="12">
    <location>
        <begin position="1096"/>
        <end position="1194"/>
    </location>
</feature>
<evidence type="ECO:0000259" key="14">
    <source>
        <dbReference type="PROSITE" id="PS50871"/>
    </source>
</evidence>
<dbReference type="Pfam" id="PF13516">
    <property type="entry name" value="LRR_6"/>
    <property type="match status" value="2"/>
</dbReference>
<evidence type="ECO:0000256" key="6">
    <source>
        <dbReference type="ARBA" id="ARBA00022614"/>
    </source>
</evidence>
<dbReference type="Gene3D" id="3.80.10.10">
    <property type="entry name" value="Ribonuclease Inhibitor"/>
    <property type="match status" value="1"/>
</dbReference>
<dbReference type="GO" id="GO:0005737">
    <property type="term" value="C:cytoplasm"/>
    <property type="evidence" value="ECO:0007669"/>
    <property type="project" value="UniProtKB-SubCell"/>
</dbReference>
<comment type="subcellular location">
    <subcellularLocation>
        <location evidence="1">Cytoplasm</location>
    </subcellularLocation>
    <subcellularLocation>
        <location evidence="2">Secreted</location>
        <location evidence="2">Extracellular space</location>
        <location evidence="2">Extracellular matrix</location>
    </subcellularLocation>
</comment>
<dbReference type="InterPro" id="IPR001611">
    <property type="entry name" value="Leu-rich_rpt"/>
</dbReference>
<dbReference type="Gene3D" id="3.40.50.300">
    <property type="entry name" value="P-loop containing nucleotide triphosphate hydrolases"/>
    <property type="match status" value="1"/>
</dbReference>
<feature type="region of interest" description="Disordered" evidence="12">
    <location>
        <begin position="1"/>
        <end position="42"/>
    </location>
</feature>
<name>A0A3N0YLH0_ANAGA</name>
<dbReference type="Pfam" id="PF01391">
    <property type="entry name" value="Collagen"/>
    <property type="match status" value="1"/>
</dbReference>
<accession>A0A3N0YLH0</accession>
<keyword evidence="8" id="KW-0677">Repeat</keyword>
<dbReference type="FunFam" id="2.60.120.40:FF:000001">
    <property type="entry name" value="Complement C1q B chain"/>
    <property type="match status" value="1"/>
</dbReference>
<proteinExistence type="predicted"/>
<evidence type="ECO:0000256" key="12">
    <source>
        <dbReference type="SAM" id="MobiDB-lite"/>
    </source>
</evidence>
<feature type="domain" description="NACHT" evidence="13">
    <location>
        <begin position="288"/>
        <end position="422"/>
    </location>
</feature>
<dbReference type="PROSITE" id="PS50871">
    <property type="entry name" value="C1Q"/>
    <property type="match status" value="1"/>
</dbReference>
<dbReference type="Pfam" id="PF14484">
    <property type="entry name" value="FISNA"/>
    <property type="match status" value="1"/>
</dbReference>
<dbReference type="InterPro" id="IPR007111">
    <property type="entry name" value="NACHT_NTPase"/>
</dbReference>
<dbReference type="InterPro" id="IPR001073">
    <property type="entry name" value="C1q_dom"/>
</dbReference>
<dbReference type="PROSITE" id="PS50837">
    <property type="entry name" value="NACHT"/>
    <property type="match status" value="1"/>
</dbReference>
<evidence type="ECO:0000256" key="5">
    <source>
        <dbReference type="ARBA" id="ARBA00022530"/>
    </source>
</evidence>
<dbReference type="SMART" id="SM00368">
    <property type="entry name" value="LRR_RI"/>
    <property type="match status" value="5"/>
</dbReference>
<feature type="compositionally biased region" description="Basic and acidic residues" evidence="12">
    <location>
        <begin position="1119"/>
        <end position="1137"/>
    </location>
</feature>